<proteinExistence type="predicted"/>
<dbReference type="AlphaFoldDB" id="A0AAV7MQF6"/>
<feature type="region of interest" description="Disordered" evidence="1">
    <location>
        <begin position="1"/>
        <end position="31"/>
    </location>
</feature>
<sequence length="168" mass="17605">MTAYSNIRTEQGPRDLRPPHHNLRGVRPPLRGSRNRLGPACWCRTGCHESLGLALDCCGARGEELAAVTGVAGTLGAKGIAGQGLLPAERGRERGSCGPPGGSLPGCSVTQCLRLAEGCVRARGEAHGRRLLVGSSTVPMGVEWRSLLRSGPPLPLISCPALEVHCFL</sequence>
<reference evidence="2" key="1">
    <citation type="journal article" date="2022" name="bioRxiv">
        <title>Sequencing and chromosome-scale assembly of the giantPleurodeles waltlgenome.</title>
        <authorList>
            <person name="Brown T."/>
            <person name="Elewa A."/>
            <person name="Iarovenko S."/>
            <person name="Subramanian E."/>
            <person name="Araus A.J."/>
            <person name="Petzold A."/>
            <person name="Susuki M."/>
            <person name="Suzuki K.-i.T."/>
            <person name="Hayashi T."/>
            <person name="Toyoda A."/>
            <person name="Oliveira C."/>
            <person name="Osipova E."/>
            <person name="Leigh N.D."/>
            <person name="Simon A."/>
            <person name="Yun M.H."/>
        </authorList>
    </citation>
    <scope>NUCLEOTIDE SEQUENCE</scope>
    <source>
        <strain evidence="2">20211129_DDA</strain>
        <tissue evidence="2">Liver</tissue>
    </source>
</reference>
<evidence type="ECO:0000256" key="1">
    <source>
        <dbReference type="SAM" id="MobiDB-lite"/>
    </source>
</evidence>
<accession>A0AAV7MQF6</accession>
<dbReference type="Proteomes" id="UP001066276">
    <property type="component" value="Chromosome 9"/>
</dbReference>
<comment type="caution">
    <text evidence="2">The sequence shown here is derived from an EMBL/GenBank/DDBJ whole genome shotgun (WGS) entry which is preliminary data.</text>
</comment>
<evidence type="ECO:0000313" key="3">
    <source>
        <dbReference type="Proteomes" id="UP001066276"/>
    </source>
</evidence>
<keyword evidence="3" id="KW-1185">Reference proteome</keyword>
<organism evidence="2 3">
    <name type="scientific">Pleurodeles waltl</name>
    <name type="common">Iberian ribbed newt</name>
    <dbReference type="NCBI Taxonomy" id="8319"/>
    <lineage>
        <taxon>Eukaryota</taxon>
        <taxon>Metazoa</taxon>
        <taxon>Chordata</taxon>
        <taxon>Craniata</taxon>
        <taxon>Vertebrata</taxon>
        <taxon>Euteleostomi</taxon>
        <taxon>Amphibia</taxon>
        <taxon>Batrachia</taxon>
        <taxon>Caudata</taxon>
        <taxon>Salamandroidea</taxon>
        <taxon>Salamandridae</taxon>
        <taxon>Pleurodelinae</taxon>
        <taxon>Pleurodeles</taxon>
    </lineage>
</organism>
<evidence type="ECO:0000313" key="2">
    <source>
        <dbReference type="EMBL" id="KAJ1105294.1"/>
    </source>
</evidence>
<gene>
    <name evidence="2" type="ORF">NDU88_002702</name>
</gene>
<protein>
    <submittedName>
        <fullName evidence="2">Uncharacterized protein</fullName>
    </submittedName>
</protein>
<name>A0AAV7MQF6_PLEWA</name>
<dbReference type="EMBL" id="JANPWB010000013">
    <property type="protein sequence ID" value="KAJ1105294.1"/>
    <property type="molecule type" value="Genomic_DNA"/>
</dbReference>